<name>A0AA97CY40_9ACTN</name>
<gene>
    <name evidence="1" type="ORF">MP11Mi_35880</name>
</gene>
<proteinExistence type="predicted"/>
<dbReference type="AlphaFoldDB" id="A0AA97CY40"/>
<reference evidence="1" key="1">
    <citation type="submission" date="2023-06" db="EMBL/GenBank/DDBJ databases">
        <title>Gordonia sp. nov. and Pseudochrobactrum sp. nov., two species isolated from the burying beetle Nicrophorus vespilloides.</title>
        <authorList>
            <person name="Poehlein A."/>
            <person name="Guzman J."/>
            <person name="Daniel R."/>
            <person name="Vilcinskas A."/>
        </authorList>
    </citation>
    <scope>NUCLEOTIDE SEQUENCE</scope>
    <source>
        <strain evidence="1">MP11Mi</strain>
    </source>
</reference>
<protein>
    <recommendedName>
        <fullName evidence="2">Peroxide stress protein YaaA</fullName>
    </recommendedName>
</protein>
<dbReference type="GO" id="GO:0033194">
    <property type="term" value="P:response to hydroperoxide"/>
    <property type="evidence" value="ECO:0007669"/>
    <property type="project" value="TreeGrafter"/>
</dbReference>
<evidence type="ECO:0008006" key="2">
    <source>
        <dbReference type="Google" id="ProtNLM"/>
    </source>
</evidence>
<dbReference type="RefSeq" id="WP_420040206.1">
    <property type="nucleotide sequence ID" value="NZ_CP128986.1"/>
</dbReference>
<organism evidence="1">
    <name type="scientific">Gordonia sp. MP11Mi</name>
    <dbReference type="NCBI Taxonomy" id="3022769"/>
    <lineage>
        <taxon>Bacteria</taxon>
        <taxon>Bacillati</taxon>
        <taxon>Actinomycetota</taxon>
        <taxon>Actinomycetes</taxon>
        <taxon>Mycobacteriales</taxon>
        <taxon>Gordoniaceae</taxon>
        <taxon>Gordonia</taxon>
    </lineage>
</organism>
<accession>A0AA97CY40</accession>
<sequence length="249" mass="26115">MLVILPPSETKSDGGTSAPLDLDSLSLPALNGVRRRIAAAVVELAGDIDASRAALGLGTTDAALAEVARNAELWSAPTRPAITRYTGVLYDALDYPGMTRASKAKAADRLVIGSALFGVVSAADLIPAYRLSGGSRLPGFGTLGAEWKPVLSPALDAIDDFVVDLRSGVYQKLGPVDGAVSATVVTEFANGSRKVVSHFNKHYKGLVAHELVRTRRNVRDVNGLAAVLTDAGQRIEITSPWEITVVTQG</sequence>
<dbReference type="InterPro" id="IPR005583">
    <property type="entry name" value="YaaA"/>
</dbReference>
<dbReference type="EMBL" id="CP128986">
    <property type="protein sequence ID" value="WOC14466.1"/>
    <property type="molecule type" value="Genomic_DNA"/>
</dbReference>
<dbReference type="Pfam" id="PF03883">
    <property type="entry name" value="H2O2_YaaD"/>
    <property type="match status" value="1"/>
</dbReference>
<evidence type="ECO:0000313" key="1">
    <source>
        <dbReference type="EMBL" id="WOC14466.1"/>
    </source>
</evidence>
<dbReference type="PANTHER" id="PTHR30283:SF4">
    <property type="entry name" value="PEROXIDE STRESS RESISTANCE PROTEIN YAAA"/>
    <property type="match status" value="1"/>
</dbReference>
<dbReference type="GO" id="GO:0005829">
    <property type="term" value="C:cytosol"/>
    <property type="evidence" value="ECO:0007669"/>
    <property type="project" value="TreeGrafter"/>
</dbReference>
<dbReference type="PANTHER" id="PTHR30283">
    <property type="entry name" value="PEROXIDE STRESS RESPONSE PROTEIN YAAA"/>
    <property type="match status" value="1"/>
</dbReference>